<evidence type="ECO:0000259" key="6">
    <source>
        <dbReference type="PROSITE" id="PS50110"/>
    </source>
</evidence>
<organism evidence="7 8">
    <name type="scientific">Paenibacillus aceris</name>
    <dbReference type="NCBI Taxonomy" id="869555"/>
    <lineage>
        <taxon>Bacteria</taxon>
        <taxon>Bacillati</taxon>
        <taxon>Bacillota</taxon>
        <taxon>Bacilli</taxon>
        <taxon>Bacillales</taxon>
        <taxon>Paenibacillaceae</taxon>
        <taxon>Paenibacillus</taxon>
    </lineage>
</organism>
<dbReference type="PROSITE" id="PS50110">
    <property type="entry name" value="RESPONSE_REGULATORY"/>
    <property type="match status" value="1"/>
</dbReference>
<evidence type="ECO:0000256" key="1">
    <source>
        <dbReference type="ARBA" id="ARBA00023015"/>
    </source>
</evidence>
<dbReference type="Pfam" id="PF00072">
    <property type="entry name" value="Response_reg"/>
    <property type="match status" value="1"/>
</dbReference>
<dbReference type="InterPro" id="IPR020449">
    <property type="entry name" value="Tscrpt_reg_AraC-type_HTH"/>
</dbReference>
<feature type="domain" description="HTH araC/xylS-type" evidence="5">
    <location>
        <begin position="127"/>
        <end position="225"/>
    </location>
</feature>
<name>A0ABS4I867_9BACL</name>
<dbReference type="SUPFAM" id="SSF52172">
    <property type="entry name" value="CheY-like"/>
    <property type="match status" value="1"/>
</dbReference>
<keyword evidence="8" id="KW-1185">Reference proteome</keyword>
<dbReference type="PROSITE" id="PS01124">
    <property type="entry name" value="HTH_ARAC_FAMILY_2"/>
    <property type="match status" value="1"/>
</dbReference>
<keyword evidence="4" id="KW-0597">Phosphoprotein</keyword>
<reference evidence="7 8" key="1">
    <citation type="submission" date="2021-03" db="EMBL/GenBank/DDBJ databases">
        <title>Genomic Encyclopedia of Type Strains, Phase IV (KMG-IV): sequencing the most valuable type-strain genomes for metagenomic binning, comparative biology and taxonomic classification.</title>
        <authorList>
            <person name="Goeker M."/>
        </authorList>
    </citation>
    <scope>NUCLEOTIDE SEQUENCE [LARGE SCALE GENOMIC DNA]</scope>
    <source>
        <strain evidence="7 8">DSM 24950</strain>
    </source>
</reference>
<dbReference type="Proteomes" id="UP001519344">
    <property type="component" value="Unassembled WGS sequence"/>
</dbReference>
<protein>
    <submittedName>
        <fullName evidence="7">YesN/AraC family two-component response regulator</fullName>
    </submittedName>
</protein>
<dbReference type="EMBL" id="JAGGKV010000023">
    <property type="protein sequence ID" value="MBP1966671.1"/>
    <property type="molecule type" value="Genomic_DNA"/>
</dbReference>
<dbReference type="InterPro" id="IPR011006">
    <property type="entry name" value="CheY-like_superfamily"/>
</dbReference>
<keyword evidence="3" id="KW-0804">Transcription</keyword>
<dbReference type="SMART" id="SM00342">
    <property type="entry name" value="HTH_ARAC"/>
    <property type="match status" value="1"/>
</dbReference>
<dbReference type="PANTHER" id="PTHR43280">
    <property type="entry name" value="ARAC-FAMILY TRANSCRIPTIONAL REGULATOR"/>
    <property type="match status" value="1"/>
</dbReference>
<keyword evidence="1" id="KW-0805">Transcription regulation</keyword>
<evidence type="ECO:0000313" key="8">
    <source>
        <dbReference type="Proteomes" id="UP001519344"/>
    </source>
</evidence>
<feature type="domain" description="Response regulatory" evidence="6">
    <location>
        <begin position="1"/>
        <end position="77"/>
    </location>
</feature>
<dbReference type="InterPro" id="IPR018060">
    <property type="entry name" value="HTH_AraC"/>
</dbReference>
<gene>
    <name evidence="7" type="ORF">J2Z65_005931</name>
</gene>
<dbReference type="Gene3D" id="3.40.50.2300">
    <property type="match status" value="1"/>
</dbReference>
<sequence>MAGNSVDIVFSDIHMPQMNGLQLLEHFEHADAPPKLVILSGYKQFDYAQKALRFGACEYLLKPIDVKTINRTLDKIEQSIFKSKIHLQDRGTPLTQQNETHPMEVDHVVNSVIDNTSEDGEKGRAIHKCIQYIEENYAEDLFLESVARHFSFNTSYFSHYFKVNTGTSFTQYLLQTRLGNGKALLEKTSLKIYEISKLIGFKETRYFNRVFKKEFGVTPMNYRRVFMIDSNMNAKQ</sequence>
<dbReference type="Gene3D" id="1.10.10.60">
    <property type="entry name" value="Homeodomain-like"/>
    <property type="match status" value="2"/>
</dbReference>
<dbReference type="CDD" id="cd17536">
    <property type="entry name" value="REC_YesN-like"/>
    <property type="match status" value="1"/>
</dbReference>
<keyword evidence="2" id="KW-0238">DNA-binding</keyword>
<proteinExistence type="predicted"/>
<evidence type="ECO:0000256" key="2">
    <source>
        <dbReference type="ARBA" id="ARBA00023125"/>
    </source>
</evidence>
<dbReference type="InterPro" id="IPR001789">
    <property type="entry name" value="Sig_transdc_resp-reg_receiver"/>
</dbReference>
<dbReference type="InterPro" id="IPR009057">
    <property type="entry name" value="Homeodomain-like_sf"/>
</dbReference>
<dbReference type="SUPFAM" id="SSF46689">
    <property type="entry name" value="Homeodomain-like"/>
    <property type="match status" value="2"/>
</dbReference>
<evidence type="ECO:0000256" key="3">
    <source>
        <dbReference type="ARBA" id="ARBA00023163"/>
    </source>
</evidence>
<accession>A0ABS4I867</accession>
<comment type="caution">
    <text evidence="7">The sequence shown here is derived from an EMBL/GenBank/DDBJ whole genome shotgun (WGS) entry which is preliminary data.</text>
</comment>
<feature type="modified residue" description="4-aspartylphosphate" evidence="4">
    <location>
        <position position="12"/>
    </location>
</feature>
<dbReference type="PRINTS" id="PR00032">
    <property type="entry name" value="HTHARAC"/>
</dbReference>
<evidence type="ECO:0000259" key="5">
    <source>
        <dbReference type="PROSITE" id="PS01124"/>
    </source>
</evidence>
<evidence type="ECO:0000313" key="7">
    <source>
        <dbReference type="EMBL" id="MBP1966671.1"/>
    </source>
</evidence>
<dbReference type="PANTHER" id="PTHR43280:SF10">
    <property type="entry name" value="REGULATORY PROTEIN POCR"/>
    <property type="match status" value="1"/>
</dbReference>
<evidence type="ECO:0000256" key="4">
    <source>
        <dbReference type="PROSITE-ProRule" id="PRU00169"/>
    </source>
</evidence>
<dbReference type="Pfam" id="PF12833">
    <property type="entry name" value="HTH_18"/>
    <property type="match status" value="1"/>
</dbReference>